<evidence type="ECO:0000313" key="3">
    <source>
        <dbReference type="Proteomes" id="UP000013827"/>
    </source>
</evidence>
<feature type="compositionally biased region" description="Basic and acidic residues" evidence="1">
    <location>
        <begin position="32"/>
        <end position="45"/>
    </location>
</feature>
<reference evidence="3" key="1">
    <citation type="journal article" date="2013" name="Nature">
        <title>Pan genome of the phytoplankton Emiliania underpins its global distribution.</title>
        <authorList>
            <person name="Read B.A."/>
            <person name="Kegel J."/>
            <person name="Klute M.J."/>
            <person name="Kuo A."/>
            <person name="Lefebvre S.C."/>
            <person name="Maumus F."/>
            <person name="Mayer C."/>
            <person name="Miller J."/>
            <person name="Monier A."/>
            <person name="Salamov A."/>
            <person name="Young J."/>
            <person name="Aguilar M."/>
            <person name="Claverie J.M."/>
            <person name="Frickenhaus S."/>
            <person name="Gonzalez K."/>
            <person name="Herman E.K."/>
            <person name="Lin Y.C."/>
            <person name="Napier J."/>
            <person name="Ogata H."/>
            <person name="Sarno A.F."/>
            <person name="Shmutz J."/>
            <person name="Schroeder D."/>
            <person name="de Vargas C."/>
            <person name="Verret F."/>
            <person name="von Dassow P."/>
            <person name="Valentin K."/>
            <person name="Van de Peer Y."/>
            <person name="Wheeler G."/>
            <person name="Dacks J.B."/>
            <person name="Delwiche C.F."/>
            <person name="Dyhrman S.T."/>
            <person name="Glockner G."/>
            <person name="John U."/>
            <person name="Richards T."/>
            <person name="Worden A.Z."/>
            <person name="Zhang X."/>
            <person name="Grigoriev I.V."/>
            <person name="Allen A.E."/>
            <person name="Bidle K."/>
            <person name="Borodovsky M."/>
            <person name="Bowler C."/>
            <person name="Brownlee C."/>
            <person name="Cock J.M."/>
            <person name="Elias M."/>
            <person name="Gladyshev V.N."/>
            <person name="Groth M."/>
            <person name="Guda C."/>
            <person name="Hadaegh A."/>
            <person name="Iglesias-Rodriguez M.D."/>
            <person name="Jenkins J."/>
            <person name="Jones B.M."/>
            <person name="Lawson T."/>
            <person name="Leese F."/>
            <person name="Lindquist E."/>
            <person name="Lobanov A."/>
            <person name="Lomsadze A."/>
            <person name="Malik S.B."/>
            <person name="Marsh M.E."/>
            <person name="Mackinder L."/>
            <person name="Mock T."/>
            <person name="Mueller-Roeber B."/>
            <person name="Pagarete A."/>
            <person name="Parker M."/>
            <person name="Probert I."/>
            <person name="Quesneville H."/>
            <person name="Raines C."/>
            <person name="Rensing S.A."/>
            <person name="Riano-Pachon D.M."/>
            <person name="Richier S."/>
            <person name="Rokitta S."/>
            <person name="Shiraiwa Y."/>
            <person name="Soanes D.M."/>
            <person name="van der Giezen M."/>
            <person name="Wahlund T.M."/>
            <person name="Williams B."/>
            <person name="Wilson W."/>
            <person name="Wolfe G."/>
            <person name="Wurch L.L."/>
        </authorList>
    </citation>
    <scope>NUCLEOTIDE SEQUENCE</scope>
</reference>
<accession>A0A0D3JNP0</accession>
<dbReference type="AlphaFoldDB" id="A0A0D3JNP0"/>
<dbReference type="Proteomes" id="UP000013827">
    <property type="component" value="Unassembled WGS sequence"/>
</dbReference>
<evidence type="ECO:0000256" key="1">
    <source>
        <dbReference type="SAM" id="MobiDB-lite"/>
    </source>
</evidence>
<dbReference type="PaxDb" id="2903-EOD25125"/>
<protein>
    <submittedName>
        <fullName evidence="2">Uncharacterized protein</fullName>
    </submittedName>
</protein>
<dbReference type="HOGENOM" id="CLU_2488112_0_0_1"/>
<dbReference type="EnsemblProtists" id="EOD25125">
    <property type="protein sequence ID" value="EOD25125"/>
    <property type="gene ID" value="EMIHUDRAFT_206240"/>
</dbReference>
<name>A0A0D3JNP0_EMIH1</name>
<evidence type="ECO:0000313" key="2">
    <source>
        <dbReference type="EnsemblProtists" id="EOD25125"/>
    </source>
</evidence>
<reference evidence="2" key="2">
    <citation type="submission" date="2024-10" db="UniProtKB">
        <authorList>
            <consortium name="EnsemblProtists"/>
        </authorList>
    </citation>
    <scope>IDENTIFICATION</scope>
</reference>
<dbReference type="KEGG" id="ehx:EMIHUDRAFT_206240"/>
<keyword evidence="3" id="KW-1185">Reference proteome</keyword>
<proteinExistence type="predicted"/>
<dbReference type="GeneID" id="17270671"/>
<sequence length="87" mass="9895">MGEAVPMKHGGPRGILKLTHETPAFRTHPRTQTREETGSKRDERTMTPAIKTVWWVEGSLLPRRPRRRTAPVTTRALRGVFWHVSAG</sequence>
<dbReference type="RefSeq" id="XP_005777554.1">
    <property type="nucleotide sequence ID" value="XM_005777497.1"/>
</dbReference>
<organism evidence="2 3">
    <name type="scientific">Emiliania huxleyi (strain CCMP1516)</name>
    <dbReference type="NCBI Taxonomy" id="280463"/>
    <lineage>
        <taxon>Eukaryota</taxon>
        <taxon>Haptista</taxon>
        <taxon>Haptophyta</taxon>
        <taxon>Prymnesiophyceae</taxon>
        <taxon>Isochrysidales</taxon>
        <taxon>Noelaerhabdaceae</taxon>
        <taxon>Emiliania</taxon>
    </lineage>
</organism>
<feature type="region of interest" description="Disordered" evidence="1">
    <location>
        <begin position="1"/>
        <end position="46"/>
    </location>
</feature>